<gene>
    <name evidence="9" type="ORF">DGMP_16280</name>
</gene>
<dbReference type="PANTHER" id="PTHR13615:SF3">
    <property type="entry name" value="GLYCOSYLTRANSFERASE-LIKE DOMAIN-CONTAINING PROTEIN 1"/>
    <property type="match status" value="1"/>
</dbReference>
<sequence>MKKILVLEPYYGGSHKQFLDGLCHHVSAEYTLMTLPARKWKMRMQLAAPWFYKQIRKLESQKRYFDTVLCSTFVDVGMLKGLLSGLNGWNPSARFLTYFHENQFSYPGQIPDPTRFQFTAINFNSGLVSDGIAFNTIYNYESFLKGCRKYIKKAADMDLVWVIDALRKKSTVLYPPLDFTCIDRGGRKKNNRVPVIVWNHRWEHDKNPEDFFNTLTELELNRIDFRLILLGQKFRFYPDCFDRAMERFETKIFHCGYVESYDRYVTFLKQADIVISTAFHEFYGISVIEAVRAGCYPLLPDRLSYPELFEPRFLYREGDLTARLQEVIQDRKSLDDMEIRTITDRLSWGAMREKYRSWLQAGPVEKECNLNPALRSP</sequence>
<accession>A0A8D5JP63</accession>
<evidence type="ECO:0000256" key="1">
    <source>
        <dbReference type="ARBA" id="ARBA00009481"/>
    </source>
</evidence>
<dbReference type="InterPro" id="IPR051862">
    <property type="entry name" value="GT-like_domain_containing_1"/>
</dbReference>
<dbReference type="GO" id="GO:0016438">
    <property type="term" value="F:tRNA-queuosine(34) beta-mannosyltransferase activity"/>
    <property type="evidence" value="ECO:0007669"/>
    <property type="project" value="UniProtKB-EC"/>
</dbReference>
<dbReference type="Proteomes" id="UP000826725">
    <property type="component" value="Chromosome"/>
</dbReference>
<dbReference type="InterPro" id="IPR001296">
    <property type="entry name" value="Glyco_trans_1"/>
</dbReference>
<comment type="catalytic activity">
    <reaction evidence="6">
        <text>queuosine(34) in tRNA(Asp) + GDP-alpha-D-mannose = O-4''-alpha-D-mannosylqueuosine(34) in tRNA(Asp) + GDP + H(+)</text>
        <dbReference type="Rhea" id="RHEA:12885"/>
        <dbReference type="Rhea" id="RHEA-COMP:18572"/>
        <dbReference type="Rhea" id="RHEA-COMP:18581"/>
        <dbReference type="ChEBI" id="CHEBI:15378"/>
        <dbReference type="ChEBI" id="CHEBI:57527"/>
        <dbReference type="ChEBI" id="CHEBI:58189"/>
        <dbReference type="ChEBI" id="CHEBI:194431"/>
        <dbReference type="ChEBI" id="CHEBI:194442"/>
        <dbReference type="EC" id="2.4.1.110"/>
    </reaction>
    <physiologicalReaction direction="left-to-right" evidence="6">
        <dbReference type="Rhea" id="RHEA:12886"/>
    </physiologicalReaction>
</comment>
<evidence type="ECO:0000259" key="7">
    <source>
        <dbReference type="Pfam" id="PF00534"/>
    </source>
</evidence>
<dbReference type="KEGG" id="dbk:DGMP_16280"/>
<comment type="similarity">
    <text evidence="1">Belongs to the glycosyltransferase group 1 family. Glycosyltransferase 4 subfamily.</text>
</comment>
<reference evidence="9" key="1">
    <citation type="submission" date="2020-09" db="EMBL/GenBank/DDBJ databases">
        <title>Desulfogranum mesoprofundum gen. nov., sp. nov., a novel mesophilic, sulfate-reducing chemolithoautotroph isolated from a deep-sea hydrothermal vent chimney in the Suiyo Seamount.</title>
        <authorList>
            <person name="Hashimoto Y."/>
            <person name="Nakagawa S."/>
        </authorList>
    </citation>
    <scope>NUCLEOTIDE SEQUENCE</scope>
    <source>
        <strain evidence="9">KT2</strain>
    </source>
</reference>
<proteinExistence type="inferred from homology"/>
<dbReference type="AlphaFoldDB" id="A0A8D5JP63"/>
<organism evidence="9 10">
    <name type="scientific">Desulfomarina profundi</name>
    <dbReference type="NCBI Taxonomy" id="2772557"/>
    <lineage>
        <taxon>Bacteria</taxon>
        <taxon>Pseudomonadati</taxon>
        <taxon>Thermodesulfobacteriota</taxon>
        <taxon>Desulfobulbia</taxon>
        <taxon>Desulfobulbales</taxon>
        <taxon>Desulfobulbaceae</taxon>
        <taxon>Desulfomarina</taxon>
    </lineage>
</organism>
<dbReference type="EMBL" id="AP024086">
    <property type="protein sequence ID" value="BCL60935.1"/>
    <property type="molecule type" value="Genomic_DNA"/>
</dbReference>
<evidence type="ECO:0000313" key="9">
    <source>
        <dbReference type="EMBL" id="BCL60935.1"/>
    </source>
</evidence>
<dbReference type="Pfam" id="PF12038">
    <property type="entry name" value="QTMAN_N"/>
    <property type="match status" value="1"/>
</dbReference>
<dbReference type="RefSeq" id="WP_228857012.1">
    <property type="nucleotide sequence ID" value="NZ_AP024086.1"/>
</dbReference>
<name>A0A8D5JP63_9BACT</name>
<feature type="domain" description="Glycosyl transferase family 1" evidence="7">
    <location>
        <begin position="187"/>
        <end position="338"/>
    </location>
</feature>
<dbReference type="Pfam" id="PF00534">
    <property type="entry name" value="Glycos_transf_1"/>
    <property type="match status" value="1"/>
</dbReference>
<dbReference type="PANTHER" id="PTHR13615">
    <property type="entry name" value="GLYCOSYLTRANSFERASE-LIKE 1"/>
    <property type="match status" value="1"/>
</dbReference>
<evidence type="ECO:0000256" key="6">
    <source>
        <dbReference type="ARBA" id="ARBA00048439"/>
    </source>
</evidence>
<evidence type="ECO:0000256" key="4">
    <source>
        <dbReference type="ARBA" id="ARBA00044517"/>
    </source>
</evidence>
<evidence type="ECO:0000259" key="8">
    <source>
        <dbReference type="Pfam" id="PF12038"/>
    </source>
</evidence>
<protein>
    <recommendedName>
        <fullName evidence="5">tRNA-queuosine alpha-mannosyltransferase</fullName>
        <ecNumber evidence="4">2.4.1.110</ecNumber>
    </recommendedName>
</protein>
<keyword evidence="2" id="KW-0328">Glycosyltransferase</keyword>
<dbReference type="EC" id="2.4.1.110" evidence="4"/>
<keyword evidence="10" id="KW-1185">Reference proteome</keyword>
<dbReference type="InterPro" id="IPR022701">
    <property type="entry name" value="QTMAN_N"/>
</dbReference>
<evidence type="ECO:0000256" key="2">
    <source>
        <dbReference type="ARBA" id="ARBA00022676"/>
    </source>
</evidence>
<evidence type="ECO:0000256" key="5">
    <source>
        <dbReference type="ARBA" id="ARBA00044539"/>
    </source>
</evidence>
<keyword evidence="3 9" id="KW-0808">Transferase</keyword>
<evidence type="ECO:0000313" key="10">
    <source>
        <dbReference type="Proteomes" id="UP000826725"/>
    </source>
</evidence>
<evidence type="ECO:0000256" key="3">
    <source>
        <dbReference type="ARBA" id="ARBA00022679"/>
    </source>
</evidence>
<feature type="domain" description="tRNA-queuosine alpha-mannosyltransferase N-terminal" evidence="8">
    <location>
        <begin position="3"/>
        <end position="177"/>
    </location>
</feature>